<organism evidence="1 2">
    <name type="scientific">Austropuccinia psidii MF-1</name>
    <dbReference type="NCBI Taxonomy" id="1389203"/>
    <lineage>
        <taxon>Eukaryota</taxon>
        <taxon>Fungi</taxon>
        <taxon>Dikarya</taxon>
        <taxon>Basidiomycota</taxon>
        <taxon>Pucciniomycotina</taxon>
        <taxon>Pucciniomycetes</taxon>
        <taxon>Pucciniales</taxon>
        <taxon>Sphaerophragmiaceae</taxon>
        <taxon>Austropuccinia</taxon>
    </lineage>
</organism>
<dbReference type="EMBL" id="AVOT02029509">
    <property type="protein sequence ID" value="MBW0522361.1"/>
    <property type="molecule type" value="Genomic_DNA"/>
</dbReference>
<gene>
    <name evidence="1" type="ORF">O181_062076</name>
</gene>
<evidence type="ECO:0000313" key="1">
    <source>
        <dbReference type="EMBL" id="MBW0522361.1"/>
    </source>
</evidence>
<dbReference type="AlphaFoldDB" id="A0A9Q3EHC3"/>
<name>A0A9Q3EHC3_9BASI</name>
<protein>
    <submittedName>
        <fullName evidence="1">Uncharacterized protein</fullName>
    </submittedName>
</protein>
<comment type="caution">
    <text evidence="1">The sequence shown here is derived from an EMBL/GenBank/DDBJ whole genome shotgun (WGS) entry which is preliminary data.</text>
</comment>
<keyword evidence="2" id="KW-1185">Reference proteome</keyword>
<evidence type="ECO:0000313" key="2">
    <source>
        <dbReference type="Proteomes" id="UP000765509"/>
    </source>
</evidence>
<dbReference type="Proteomes" id="UP000765509">
    <property type="component" value="Unassembled WGS sequence"/>
</dbReference>
<accession>A0A9Q3EHC3</accession>
<sequence>MLRSPLRALSCACQFRHPSKNWLHSTSGSVADYAAESSLPPQPSKTRLIYPLLLFTFLTTITINQRSKRLESEASHQRLKAQISLLEELLADGRLRFQPDTLGLESRREIDRRLMLVGLKPHLDRPDHHSIIKPTHEKITWRQVFFGPSTTINDSAQNSSS</sequence>
<proteinExistence type="predicted"/>
<reference evidence="1" key="1">
    <citation type="submission" date="2021-03" db="EMBL/GenBank/DDBJ databases">
        <title>Draft genome sequence of rust myrtle Austropuccinia psidii MF-1, a brazilian biotype.</title>
        <authorList>
            <person name="Quecine M.C."/>
            <person name="Pachon D.M.R."/>
            <person name="Bonatelli M.L."/>
            <person name="Correr F.H."/>
            <person name="Franceschini L.M."/>
            <person name="Leite T.F."/>
            <person name="Margarido G.R.A."/>
            <person name="Almeida C.A."/>
            <person name="Ferrarezi J.A."/>
            <person name="Labate C.A."/>
        </authorList>
    </citation>
    <scope>NUCLEOTIDE SEQUENCE</scope>
    <source>
        <strain evidence="1">MF-1</strain>
    </source>
</reference>